<keyword evidence="3" id="KW-0503">Monooxygenase</keyword>
<accession>A0A7W9WXJ3</accession>
<keyword evidence="4" id="KW-1185">Reference proteome</keyword>
<feature type="domain" description="ABM" evidence="2">
    <location>
        <begin position="40"/>
        <end position="126"/>
    </location>
</feature>
<evidence type="ECO:0000313" key="4">
    <source>
        <dbReference type="Proteomes" id="UP000540787"/>
    </source>
</evidence>
<keyword evidence="1" id="KW-0732">Signal</keyword>
<feature type="signal peptide" evidence="1">
    <location>
        <begin position="1"/>
        <end position="22"/>
    </location>
</feature>
<dbReference type="InterPro" id="IPR011008">
    <property type="entry name" value="Dimeric_a/b-barrel"/>
</dbReference>
<dbReference type="GO" id="GO:0004497">
    <property type="term" value="F:monooxygenase activity"/>
    <property type="evidence" value="ECO:0007669"/>
    <property type="project" value="UniProtKB-KW"/>
</dbReference>
<dbReference type="InterPro" id="IPR007138">
    <property type="entry name" value="ABM_dom"/>
</dbReference>
<gene>
    <name evidence="3" type="ORF">HD842_000173</name>
</gene>
<protein>
    <submittedName>
        <fullName evidence="3">Quinol monooxygenase YgiN</fullName>
    </submittedName>
</protein>
<proteinExistence type="predicted"/>
<dbReference type="PROSITE" id="PS51725">
    <property type="entry name" value="ABM"/>
    <property type="match status" value="1"/>
</dbReference>
<dbReference type="Pfam" id="PF03992">
    <property type="entry name" value="ABM"/>
    <property type="match status" value="1"/>
</dbReference>
<reference evidence="3 4" key="1">
    <citation type="submission" date="2020-08" db="EMBL/GenBank/DDBJ databases">
        <title>The Agave Microbiome: Exploring the role of microbial communities in plant adaptations to desert environments.</title>
        <authorList>
            <person name="Partida-Martinez L.P."/>
        </authorList>
    </citation>
    <scope>NUCLEOTIDE SEQUENCE [LARGE SCALE GENOMIC DNA]</scope>
    <source>
        <strain evidence="3 4">AT3.2</strain>
    </source>
</reference>
<dbReference type="SUPFAM" id="SSF54909">
    <property type="entry name" value="Dimeric alpha+beta barrel"/>
    <property type="match status" value="1"/>
</dbReference>
<evidence type="ECO:0000256" key="1">
    <source>
        <dbReference type="SAM" id="SignalP"/>
    </source>
</evidence>
<evidence type="ECO:0000313" key="3">
    <source>
        <dbReference type="EMBL" id="MBB6132062.1"/>
    </source>
</evidence>
<feature type="chain" id="PRO_5030726698" evidence="1">
    <location>
        <begin position="23"/>
        <end position="137"/>
    </location>
</feature>
<evidence type="ECO:0000259" key="2">
    <source>
        <dbReference type="PROSITE" id="PS51725"/>
    </source>
</evidence>
<organism evidence="3 4">
    <name type="scientific">Massilia aurea</name>
    <dbReference type="NCBI Taxonomy" id="373040"/>
    <lineage>
        <taxon>Bacteria</taxon>
        <taxon>Pseudomonadati</taxon>
        <taxon>Pseudomonadota</taxon>
        <taxon>Betaproteobacteria</taxon>
        <taxon>Burkholderiales</taxon>
        <taxon>Oxalobacteraceae</taxon>
        <taxon>Telluria group</taxon>
        <taxon>Massilia</taxon>
    </lineage>
</organism>
<dbReference type="EMBL" id="JACHBX010000001">
    <property type="protein sequence ID" value="MBB6132062.1"/>
    <property type="molecule type" value="Genomic_DNA"/>
</dbReference>
<dbReference type="Proteomes" id="UP000540787">
    <property type="component" value="Unassembled WGS sequence"/>
</dbReference>
<dbReference type="Gene3D" id="3.30.70.100">
    <property type="match status" value="1"/>
</dbReference>
<sequence length="137" mass="14717">MTVSRRKVLGALTALPLTQARAAPLPATTTTTMKETPRMYGLIGKMRSTPGQRDALIAILLEGTTAMPGCLAYIIAKDKQDADAIWITETWDSQDNHKASLTLPSVQAAIKQARPLIAGFGERFETEPIGGQGLPNK</sequence>
<comment type="caution">
    <text evidence="3">The sequence shown here is derived from an EMBL/GenBank/DDBJ whole genome shotgun (WGS) entry which is preliminary data.</text>
</comment>
<dbReference type="AlphaFoldDB" id="A0A7W9WXJ3"/>
<dbReference type="RefSeq" id="WP_221290042.1">
    <property type="nucleotide sequence ID" value="NZ_JACHBX010000001.1"/>
</dbReference>
<keyword evidence="3" id="KW-0560">Oxidoreductase</keyword>
<name>A0A7W9WXJ3_9BURK</name>